<comment type="caution">
    <text evidence="2">The sequence shown here is derived from an EMBL/GenBank/DDBJ whole genome shotgun (WGS) entry which is preliminary data.</text>
</comment>
<dbReference type="GO" id="GO:0008017">
    <property type="term" value="F:microtubule binding"/>
    <property type="evidence" value="ECO:0007669"/>
    <property type="project" value="InterPro"/>
</dbReference>
<keyword evidence="3" id="KW-1185">Reference proteome</keyword>
<feature type="coiled-coil region" evidence="1">
    <location>
        <begin position="132"/>
        <end position="190"/>
    </location>
</feature>
<name>A0A7J9GVB4_9ROSI</name>
<dbReference type="AlphaFoldDB" id="A0A7J9GVB4"/>
<dbReference type="PANTHER" id="PTHR35502:SF2">
    <property type="entry name" value="PROTEIN MICROTUBULE BINDING PROTEIN 2C"/>
    <property type="match status" value="1"/>
</dbReference>
<keyword evidence="1" id="KW-0175">Coiled coil</keyword>
<dbReference type="EMBL" id="JABFAD010000006">
    <property type="protein sequence ID" value="MBA0801527.1"/>
    <property type="molecule type" value="Genomic_DNA"/>
</dbReference>
<evidence type="ECO:0000313" key="2">
    <source>
        <dbReference type="EMBL" id="MBA0801527.1"/>
    </source>
</evidence>
<sequence length="347" mass="39297">MFEPQHLLDLQENSGFGTWLSGDNSNSSPTHRRVESSLVHSAPGDVDRVLYKDLVEMIPLVQSLIERKANSSFTRRGSMIYTKTPSRESLSRKTTDVKGRNTGLAIPVKKKKDQVDKNGDSLPIFSSRDLIAEKENEELIALREQVEDLQKKLLQKEDLQKSAEISKNHINDVQAELEQLNRHAAEKDSLIKSIQLQLSDAKVYISHIKLADKQAALEKTQWEAMTSKQKLEKLQNDIDSMQGEFSSFMLLLNCLTKKNRTAYAEDYDVAPYHSEHFPHLDDADDKEMPKMEEARQAYVAALDAAKEKQDEESLAAAAIKVHGCFICTSKISMEQPEFGIRFSENLC</sequence>
<accession>A0A7J9GVB4</accession>
<evidence type="ECO:0000256" key="1">
    <source>
        <dbReference type="SAM" id="Coils"/>
    </source>
</evidence>
<gene>
    <name evidence="2" type="ORF">Gohar_011888</name>
</gene>
<protein>
    <recommendedName>
        <fullName evidence="4">Movement protein binding protein 2C</fullName>
    </recommendedName>
</protein>
<organism evidence="2 3">
    <name type="scientific">Gossypium harknessii</name>
    <dbReference type="NCBI Taxonomy" id="34285"/>
    <lineage>
        <taxon>Eukaryota</taxon>
        <taxon>Viridiplantae</taxon>
        <taxon>Streptophyta</taxon>
        <taxon>Embryophyta</taxon>
        <taxon>Tracheophyta</taxon>
        <taxon>Spermatophyta</taxon>
        <taxon>Magnoliopsida</taxon>
        <taxon>eudicotyledons</taxon>
        <taxon>Gunneridae</taxon>
        <taxon>Pentapetalae</taxon>
        <taxon>rosids</taxon>
        <taxon>malvids</taxon>
        <taxon>Malvales</taxon>
        <taxon>Malvaceae</taxon>
        <taxon>Malvoideae</taxon>
        <taxon>Gossypium</taxon>
    </lineage>
</organism>
<dbReference type="PANTHER" id="PTHR35502">
    <property type="entry name" value="PROTEIN MICROTUBULE BINDING PROTEIN 2C"/>
    <property type="match status" value="1"/>
</dbReference>
<reference evidence="2 3" key="1">
    <citation type="journal article" date="2019" name="Genome Biol. Evol.">
        <title>Insights into the evolution of the New World diploid cottons (Gossypium, subgenus Houzingenia) based on genome sequencing.</title>
        <authorList>
            <person name="Grover C.E."/>
            <person name="Arick M.A. 2nd"/>
            <person name="Thrash A."/>
            <person name="Conover J.L."/>
            <person name="Sanders W.S."/>
            <person name="Peterson D.G."/>
            <person name="Frelichowski J.E."/>
            <person name="Scheffler J.A."/>
            <person name="Scheffler B.E."/>
            <person name="Wendel J.F."/>
        </authorList>
    </citation>
    <scope>NUCLEOTIDE SEQUENCE [LARGE SCALE GENOMIC DNA]</scope>
    <source>
        <strain evidence="2">0</strain>
        <tissue evidence="2">Leaf</tissue>
    </source>
</reference>
<dbReference type="GO" id="GO:0010497">
    <property type="term" value="P:plasmodesmata-mediated intercellular transport"/>
    <property type="evidence" value="ECO:0007669"/>
    <property type="project" value="InterPro"/>
</dbReference>
<dbReference type="OrthoDB" id="1915670at2759"/>
<dbReference type="InterPro" id="IPR040289">
    <property type="entry name" value="MBP2C"/>
</dbReference>
<dbReference type="Proteomes" id="UP000593560">
    <property type="component" value="Unassembled WGS sequence"/>
</dbReference>
<evidence type="ECO:0008006" key="4">
    <source>
        <dbReference type="Google" id="ProtNLM"/>
    </source>
</evidence>
<proteinExistence type="predicted"/>
<evidence type="ECO:0000313" key="3">
    <source>
        <dbReference type="Proteomes" id="UP000593560"/>
    </source>
</evidence>
<feature type="coiled-coil region" evidence="1">
    <location>
        <begin position="217"/>
        <end position="244"/>
    </location>
</feature>